<dbReference type="SMART" id="SM00387">
    <property type="entry name" value="HATPase_c"/>
    <property type="match status" value="1"/>
</dbReference>
<dbReference type="InterPro" id="IPR013587">
    <property type="entry name" value="Nitrate/nitrite_sensing"/>
</dbReference>
<dbReference type="Proteomes" id="UP000642070">
    <property type="component" value="Unassembled WGS sequence"/>
</dbReference>
<feature type="region of interest" description="Disordered" evidence="7">
    <location>
        <begin position="741"/>
        <end position="793"/>
    </location>
</feature>
<dbReference type="Pfam" id="PF08376">
    <property type="entry name" value="NIT"/>
    <property type="match status" value="1"/>
</dbReference>
<evidence type="ECO:0000256" key="3">
    <source>
        <dbReference type="ARBA" id="ARBA00022553"/>
    </source>
</evidence>
<evidence type="ECO:0000256" key="8">
    <source>
        <dbReference type="SAM" id="Phobius"/>
    </source>
</evidence>
<dbReference type="EMBL" id="BMPI01000020">
    <property type="protein sequence ID" value="GGM36789.1"/>
    <property type="molecule type" value="Genomic_DNA"/>
</dbReference>
<reference evidence="10" key="2">
    <citation type="submission" date="2020-09" db="EMBL/GenBank/DDBJ databases">
        <authorList>
            <person name="Sun Q."/>
            <person name="Ohkuma M."/>
        </authorList>
    </citation>
    <scope>NUCLEOTIDE SEQUENCE</scope>
    <source>
        <strain evidence="10">JCM 19831</strain>
    </source>
</reference>
<evidence type="ECO:0000256" key="1">
    <source>
        <dbReference type="ARBA" id="ARBA00000085"/>
    </source>
</evidence>
<gene>
    <name evidence="10" type="ORF">GCM10007977_042840</name>
</gene>
<protein>
    <recommendedName>
        <fullName evidence="2">histidine kinase</fullName>
        <ecNumber evidence="2">2.7.13.3</ecNumber>
    </recommendedName>
</protein>
<dbReference type="EC" id="2.7.13.3" evidence="2"/>
<keyword evidence="5" id="KW-0418">Kinase</keyword>
<keyword evidence="6" id="KW-0902">Two-component regulatory system</keyword>
<evidence type="ECO:0000259" key="9">
    <source>
        <dbReference type="PROSITE" id="PS50109"/>
    </source>
</evidence>
<evidence type="ECO:0000313" key="10">
    <source>
        <dbReference type="EMBL" id="GGM36789.1"/>
    </source>
</evidence>
<feature type="compositionally biased region" description="Basic and acidic residues" evidence="7">
    <location>
        <begin position="755"/>
        <end position="766"/>
    </location>
</feature>
<dbReference type="Pfam" id="PF02518">
    <property type="entry name" value="HATPase_c"/>
    <property type="match status" value="1"/>
</dbReference>
<dbReference type="PANTHER" id="PTHR44936">
    <property type="entry name" value="SENSOR PROTEIN CREC"/>
    <property type="match status" value="1"/>
</dbReference>
<keyword evidence="11" id="KW-1185">Reference proteome</keyword>
<dbReference type="SUPFAM" id="SSF55874">
    <property type="entry name" value="ATPase domain of HSP90 chaperone/DNA topoisomerase II/histidine kinase"/>
    <property type="match status" value="1"/>
</dbReference>
<feature type="domain" description="Histidine kinase" evidence="9">
    <location>
        <begin position="526"/>
        <end position="631"/>
    </location>
</feature>
<evidence type="ECO:0000256" key="4">
    <source>
        <dbReference type="ARBA" id="ARBA00022679"/>
    </source>
</evidence>
<comment type="catalytic activity">
    <reaction evidence="1">
        <text>ATP + protein L-histidine = ADP + protein N-phospho-L-histidine.</text>
        <dbReference type="EC" id="2.7.13.3"/>
    </reaction>
</comment>
<dbReference type="GO" id="GO:0000160">
    <property type="term" value="P:phosphorelay signal transduction system"/>
    <property type="evidence" value="ECO:0007669"/>
    <property type="project" value="UniProtKB-KW"/>
</dbReference>
<organism evidence="10 11">
    <name type="scientific">Dactylosporangium sucinum</name>
    <dbReference type="NCBI Taxonomy" id="1424081"/>
    <lineage>
        <taxon>Bacteria</taxon>
        <taxon>Bacillati</taxon>
        <taxon>Actinomycetota</taxon>
        <taxon>Actinomycetes</taxon>
        <taxon>Micromonosporales</taxon>
        <taxon>Micromonosporaceae</taxon>
        <taxon>Dactylosporangium</taxon>
    </lineage>
</organism>
<dbReference type="InterPro" id="IPR050980">
    <property type="entry name" value="2C_sensor_his_kinase"/>
</dbReference>
<accession>A0A917TUM5</accession>
<feature type="region of interest" description="Disordered" evidence="7">
    <location>
        <begin position="638"/>
        <end position="666"/>
    </location>
</feature>
<evidence type="ECO:0000256" key="6">
    <source>
        <dbReference type="ARBA" id="ARBA00023012"/>
    </source>
</evidence>
<reference evidence="10" key="1">
    <citation type="journal article" date="2014" name="Int. J. Syst. Evol. Microbiol.">
        <title>Complete genome sequence of Corynebacterium casei LMG S-19264T (=DSM 44701T), isolated from a smear-ripened cheese.</title>
        <authorList>
            <consortium name="US DOE Joint Genome Institute (JGI-PGF)"/>
            <person name="Walter F."/>
            <person name="Albersmeier A."/>
            <person name="Kalinowski J."/>
            <person name="Ruckert C."/>
        </authorList>
    </citation>
    <scope>NUCLEOTIDE SEQUENCE</scope>
    <source>
        <strain evidence="10">JCM 19831</strain>
    </source>
</reference>
<name>A0A917TUM5_9ACTN</name>
<evidence type="ECO:0000256" key="5">
    <source>
        <dbReference type="ARBA" id="ARBA00022777"/>
    </source>
</evidence>
<evidence type="ECO:0000256" key="7">
    <source>
        <dbReference type="SAM" id="MobiDB-lite"/>
    </source>
</evidence>
<proteinExistence type="predicted"/>
<keyword evidence="8" id="KW-1133">Transmembrane helix</keyword>
<keyword evidence="3" id="KW-0597">Phosphoprotein</keyword>
<keyword evidence="4" id="KW-0808">Transferase</keyword>
<keyword evidence="8" id="KW-0472">Membrane</keyword>
<evidence type="ECO:0000313" key="11">
    <source>
        <dbReference type="Proteomes" id="UP000642070"/>
    </source>
</evidence>
<feature type="transmembrane region" description="Helical" evidence="8">
    <location>
        <begin position="307"/>
        <end position="331"/>
    </location>
</feature>
<dbReference type="InterPro" id="IPR036890">
    <property type="entry name" value="HATPase_C_sf"/>
</dbReference>
<keyword evidence="8" id="KW-0812">Transmembrane</keyword>
<evidence type="ECO:0000256" key="2">
    <source>
        <dbReference type="ARBA" id="ARBA00012438"/>
    </source>
</evidence>
<dbReference type="InterPro" id="IPR003594">
    <property type="entry name" value="HATPase_dom"/>
</dbReference>
<sequence>MRTRLVLVVLLPMVGLAVLTGMQARSSWAVVEESDRAEALADASVSTMDLLDQLDREEAETAALIDRGGVGDSAKAQWASTDGALGTFRNRGAAAVLAAPGLEPTLDAAMQQLAKLATVRSAASPGLDVAYGPPDGSALEDVRGLYDPLTEVLLRVADAIPAALVDRPLANRTQAIAALATARHALAVERDVLYKAFRQRAYAPGGFANLVKFAAVEQERLETFGRVAGVAARANFDRLVTDPEVKTAVQLRDAALSGAAGALKVDADAWYAAMTRTIGLLHEVEVGLAAELSAKAADARADARRDAVVTITGAVSLAISSVVIAIVIATGMSHRLGRLRRAALGTASRLPIVVDEIAVADNPALAHDAQLNSMTNRLDDQLSLALRDEIAEVGAAFATVHATALHLAADQALLRLDTEALVTALARRSQKLVQRQLAAIDDLERVETDPNTLARYYVIDHLAARMRRNAENLLVLTGTDPGRRFTGAFPLLDVVRAAIAEIADYTRVDIAVLPDVSVAGRAVGDLAHLLAELLENAATYSPPQTQVTISAHRDSAGVVITVYDNGIGMAPQALAAANERLREPTMLTSALAGTLGLLVVARLAARHTVRVELRRGDGGGVAALVDLPNEIIGERVSSVTSSTAAGRPSRVAVQSGPPSQPPRALSPAPVKAAAVVHEPPLIYDELRLAWVATRGGQGTHTAADAFPQAPADWEHMKVVQLMADSPPQVDGAPLPRRRTGAHLLPGHIPTPARTQTRDPIDPDRVRSQLAGLSRGVAAAARTPLPPHRNGRRI</sequence>
<dbReference type="InterPro" id="IPR005467">
    <property type="entry name" value="His_kinase_dom"/>
</dbReference>
<dbReference type="Gene3D" id="3.30.565.10">
    <property type="entry name" value="Histidine kinase-like ATPase, C-terminal domain"/>
    <property type="match status" value="1"/>
</dbReference>
<dbReference type="PROSITE" id="PS50109">
    <property type="entry name" value="HIS_KIN"/>
    <property type="match status" value="1"/>
</dbReference>
<comment type="caution">
    <text evidence="10">The sequence shown here is derived from an EMBL/GenBank/DDBJ whole genome shotgun (WGS) entry which is preliminary data.</text>
</comment>
<dbReference type="GO" id="GO:0004673">
    <property type="term" value="F:protein histidine kinase activity"/>
    <property type="evidence" value="ECO:0007669"/>
    <property type="project" value="UniProtKB-EC"/>
</dbReference>
<dbReference type="PANTHER" id="PTHR44936:SF9">
    <property type="entry name" value="SENSOR PROTEIN CREC"/>
    <property type="match status" value="1"/>
</dbReference>
<dbReference type="AlphaFoldDB" id="A0A917TUM5"/>